<keyword evidence="8" id="KW-1185">Reference proteome</keyword>
<dbReference type="Pfam" id="PF00431">
    <property type="entry name" value="CUB"/>
    <property type="match status" value="5"/>
</dbReference>
<dbReference type="PANTHER" id="PTHR24251">
    <property type="entry name" value="OVOCHYMASE-RELATED"/>
    <property type="match status" value="1"/>
</dbReference>
<feature type="disulfide bond" evidence="3">
    <location>
        <begin position="630"/>
        <end position="657"/>
    </location>
</feature>
<gene>
    <name evidence="7" type="ORF">C0Q70_02981</name>
</gene>
<evidence type="ECO:0000259" key="5">
    <source>
        <dbReference type="PROSITE" id="PS01180"/>
    </source>
</evidence>
<evidence type="ECO:0000313" key="8">
    <source>
        <dbReference type="Proteomes" id="UP000245119"/>
    </source>
</evidence>
<dbReference type="AlphaFoldDB" id="A0A2T7PRF8"/>
<feature type="domain" description="CUB" evidence="5">
    <location>
        <begin position="285"/>
        <end position="406"/>
    </location>
</feature>
<dbReference type="SMART" id="SM00042">
    <property type="entry name" value="CUB"/>
    <property type="match status" value="5"/>
</dbReference>
<keyword evidence="1" id="KW-0677">Repeat</keyword>
<evidence type="ECO:0000256" key="2">
    <source>
        <dbReference type="ARBA" id="ARBA00023157"/>
    </source>
</evidence>
<organism evidence="7 8">
    <name type="scientific">Pomacea canaliculata</name>
    <name type="common">Golden apple snail</name>
    <dbReference type="NCBI Taxonomy" id="400727"/>
    <lineage>
        <taxon>Eukaryota</taxon>
        <taxon>Metazoa</taxon>
        <taxon>Spiralia</taxon>
        <taxon>Lophotrochozoa</taxon>
        <taxon>Mollusca</taxon>
        <taxon>Gastropoda</taxon>
        <taxon>Caenogastropoda</taxon>
        <taxon>Architaenioglossa</taxon>
        <taxon>Ampullarioidea</taxon>
        <taxon>Ampullariidae</taxon>
        <taxon>Pomacea</taxon>
    </lineage>
</organism>
<dbReference type="InterPro" id="IPR035914">
    <property type="entry name" value="Sperma_CUB_dom_sf"/>
</dbReference>
<comment type="caution">
    <text evidence="4">Lacks conserved residue(s) required for the propagation of feature annotation.</text>
</comment>
<dbReference type="Gene3D" id="3.10.250.10">
    <property type="entry name" value="SRCR-like domain"/>
    <property type="match status" value="1"/>
</dbReference>
<dbReference type="GO" id="GO:0016020">
    <property type="term" value="C:membrane"/>
    <property type="evidence" value="ECO:0007669"/>
    <property type="project" value="InterPro"/>
</dbReference>
<feature type="domain" description="SRCR" evidence="6">
    <location>
        <begin position="60"/>
        <end position="172"/>
    </location>
</feature>
<protein>
    <recommendedName>
        <fullName evidence="9">Cubilin</fullName>
    </recommendedName>
</protein>
<evidence type="ECO:0000313" key="7">
    <source>
        <dbReference type="EMBL" id="PVD36011.1"/>
    </source>
</evidence>
<dbReference type="SUPFAM" id="SSF56487">
    <property type="entry name" value="SRCR-like"/>
    <property type="match status" value="1"/>
</dbReference>
<feature type="domain" description="CUB" evidence="5">
    <location>
        <begin position="412"/>
        <end position="515"/>
    </location>
</feature>
<keyword evidence="2 4" id="KW-1015">Disulfide bond</keyword>
<feature type="domain" description="CUB" evidence="5">
    <location>
        <begin position="630"/>
        <end position="747"/>
    </location>
</feature>
<dbReference type="PROSITE" id="PS01180">
    <property type="entry name" value="CUB"/>
    <property type="match status" value="5"/>
</dbReference>
<dbReference type="InterPro" id="IPR036772">
    <property type="entry name" value="SRCR-like_dom_sf"/>
</dbReference>
<proteinExistence type="predicted"/>
<feature type="disulfide bond" evidence="4">
    <location>
        <begin position="142"/>
        <end position="152"/>
    </location>
</feature>
<accession>A0A2T7PRF8</accession>
<dbReference type="PRINTS" id="PR00258">
    <property type="entry name" value="SPERACTRCPTR"/>
</dbReference>
<dbReference type="Gene3D" id="2.60.120.290">
    <property type="entry name" value="Spermadhesin, CUB domain"/>
    <property type="match status" value="5"/>
</dbReference>
<dbReference type="InterPro" id="IPR000859">
    <property type="entry name" value="CUB_dom"/>
</dbReference>
<sequence>MQTPMAQPQGKLSEATYPALERKLRYQNALFPVRMETATHYKLLESAVIQARLDHENTTIRLVNGTTPYEGRIEVFTKGVWGSVTDYSYYPDRPLYNAIAAGLACRLLFGPGYGGSVVPKEEASVRFGVARGRAILMNNIVCNGNEKSLLDCQWSTTYTSTTLEDSLSVVCKTVPKGCNGYLEIATGNLTSPGYPQSTVYTTDTDCVWKIVNKVAKIRLSFTKVDFNGSTLTTSNRLEVFDSNGYLSLSSVTSSTNVTSSSSEIYVWLKVPAGSKGIQFHANWDAAPCFESISSSGYIRSPGYPQQYPTNLNCTYHLLKRRGLHASISFRNFALSNMVQGVCGDSLQVFDGDTEFSPSIRGPMCNTTSPATITTTNVNSTKVIVKFTSDAVNTSVENGFEAYFSSVEPDPIRPGNYTEDSGTFATPGYPSVYNGEEDVIWTITTKPYKTITINFHQVQLKGCCDDYITIYDQVRSTSYYGGNIPSFATDTNSVEVTMKSSLDNEMNVINASWITECRQVFTASSGSIMSPNDPTFDSASADCTYIIRQQPGYYIKLQFSTINFERDMRCSNYIEIHDGSTDLFPLLGERYCGQTLPPTLNSTQNIVLLKFGTQTGKNSFSLRYSSHPKECSSGLMKDIDGSFTSPGFPIGYPSNTYCVWTINLDQTKQQVELTFNDFSVGTQGTQCQYAFVRVYDAATVDASKVMATLCGTTLPPKLRSKGHNMTVVLNVFGSLTNANGFLATYAGRSPTEPYLYGIEHGDHTLETDPYKTAEVAIEDGFPFGDSLRDAVYFPLGGLVFFGRLESILGRLWRGLLSAGGAHVQSIANAFVEPAW</sequence>
<feature type="domain" description="CUB" evidence="5">
    <location>
        <begin position="516"/>
        <end position="626"/>
    </location>
</feature>
<dbReference type="STRING" id="400727.A0A2T7PRF8"/>
<dbReference type="EMBL" id="PZQS01000002">
    <property type="protein sequence ID" value="PVD36011.1"/>
    <property type="molecule type" value="Genomic_DNA"/>
</dbReference>
<reference evidence="7 8" key="1">
    <citation type="submission" date="2018-04" db="EMBL/GenBank/DDBJ databases">
        <title>The genome of golden apple snail Pomacea canaliculata provides insight into stress tolerance and invasive adaptation.</title>
        <authorList>
            <person name="Liu C."/>
            <person name="Liu B."/>
            <person name="Ren Y."/>
            <person name="Zhang Y."/>
            <person name="Wang H."/>
            <person name="Li S."/>
            <person name="Jiang F."/>
            <person name="Yin L."/>
            <person name="Zhang G."/>
            <person name="Qian W."/>
            <person name="Fan W."/>
        </authorList>
    </citation>
    <scope>NUCLEOTIDE SEQUENCE [LARGE SCALE GENOMIC DNA]</scope>
    <source>
        <strain evidence="7">SZHN2017</strain>
        <tissue evidence="7">Muscle</tissue>
    </source>
</reference>
<dbReference type="OrthoDB" id="5966313at2759"/>
<evidence type="ECO:0008006" key="9">
    <source>
        <dbReference type="Google" id="ProtNLM"/>
    </source>
</evidence>
<dbReference type="InterPro" id="IPR001190">
    <property type="entry name" value="SRCR"/>
</dbReference>
<comment type="caution">
    <text evidence="7">The sequence shown here is derived from an EMBL/GenBank/DDBJ whole genome shotgun (WGS) entry which is preliminary data.</text>
</comment>
<evidence type="ECO:0000256" key="3">
    <source>
        <dbReference type="PROSITE-ProRule" id="PRU00059"/>
    </source>
</evidence>
<name>A0A2T7PRF8_POMCA</name>
<evidence type="ECO:0000256" key="4">
    <source>
        <dbReference type="PROSITE-ProRule" id="PRU00196"/>
    </source>
</evidence>
<dbReference type="SUPFAM" id="SSF49854">
    <property type="entry name" value="Spermadhesin, CUB domain"/>
    <property type="match status" value="5"/>
</dbReference>
<feature type="domain" description="CUB" evidence="5">
    <location>
        <begin position="178"/>
        <end position="286"/>
    </location>
</feature>
<dbReference type="FunFam" id="2.60.120.290:FF:000005">
    <property type="entry name" value="Procollagen C-endopeptidase enhancer 1"/>
    <property type="match status" value="1"/>
</dbReference>
<evidence type="ECO:0000256" key="1">
    <source>
        <dbReference type="ARBA" id="ARBA00022737"/>
    </source>
</evidence>
<dbReference type="PROSITE" id="PS50287">
    <property type="entry name" value="SRCR_2"/>
    <property type="match status" value="1"/>
</dbReference>
<dbReference type="CDD" id="cd00041">
    <property type="entry name" value="CUB"/>
    <property type="match status" value="4"/>
</dbReference>
<evidence type="ECO:0000259" key="6">
    <source>
        <dbReference type="PROSITE" id="PS50287"/>
    </source>
</evidence>
<dbReference type="Proteomes" id="UP000245119">
    <property type="component" value="Linkage Group LG2"/>
</dbReference>
<dbReference type="Pfam" id="PF00530">
    <property type="entry name" value="SRCR"/>
    <property type="match status" value="1"/>
</dbReference>
<dbReference type="SMART" id="SM00202">
    <property type="entry name" value="SR"/>
    <property type="match status" value="1"/>
</dbReference>